<sequence>MNSGYDALHSLPVELLYEIFILAGSHAFPLASRHIHSVFKSAPDSIQAEYIVTRYTDELVLNPRAGHGLVTKALRYPICTEAVLEAILRIPACTAGIIGHRVELPRRLFRPLNPPTLVSPRPHVDSWEGYPLTKAVASRHIPLVQFLLDHGAAPALKNGLAVHVAIRLKDLALVKMLIEHTDTSGSESRLGQYQNTGRVEIRRRRLSEDGVVGRKSTKKRKLEDRVEVTQEMLQTAVACNARDIVEYFMQEKSCMPDMHTVKLIGATHGAVGSSSGRKRRKMRR</sequence>
<reference evidence="1" key="1">
    <citation type="submission" date="2022-07" db="EMBL/GenBank/DDBJ databases">
        <title>Genome Sequence of Phlebia brevispora.</title>
        <authorList>
            <person name="Buettner E."/>
        </authorList>
    </citation>
    <scope>NUCLEOTIDE SEQUENCE</scope>
    <source>
        <strain evidence="1">MPL23</strain>
    </source>
</reference>
<keyword evidence="2" id="KW-1185">Reference proteome</keyword>
<dbReference type="Proteomes" id="UP001148662">
    <property type="component" value="Unassembled WGS sequence"/>
</dbReference>
<proteinExistence type="predicted"/>
<dbReference type="EMBL" id="JANHOG010001383">
    <property type="protein sequence ID" value="KAJ3537978.1"/>
    <property type="molecule type" value="Genomic_DNA"/>
</dbReference>
<accession>A0ACC1SEM3</accession>
<gene>
    <name evidence="1" type="ORF">NM688_g6587</name>
</gene>
<evidence type="ECO:0000313" key="1">
    <source>
        <dbReference type="EMBL" id="KAJ3537978.1"/>
    </source>
</evidence>
<comment type="caution">
    <text evidence="1">The sequence shown here is derived from an EMBL/GenBank/DDBJ whole genome shotgun (WGS) entry which is preliminary data.</text>
</comment>
<name>A0ACC1SEM3_9APHY</name>
<evidence type="ECO:0000313" key="2">
    <source>
        <dbReference type="Proteomes" id="UP001148662"/>
    </source>
</evidence>
<protein>
    <submittedName>
        <fullName evidence="1">Uncharacterized protein</fullName>
    </submittedName>
</protein>
<organism evidence="1 2">
    <name type="scientific">Phlebia brevispora</name>
    <dbReference type="NCBI Taxonomy" id="194682"/>
    <lineage>
        <taxon>Eukaryota</taxon>
        <taxon>Fungi</taxon>
        <taxon>Dikarya</taxon>
        <taxon>Basidiomycota</taxon>
        <taxon>Agaricomycotina</taxon>
        <taxon>Agaricomycetes</taxon>
        <taxon>Polyporales</taxon>
        <taxon>Meruliaceae</taxon>
        <taxon>Phlebia</taxon>
    </lineage>
</organism>